<dbReference type="PANTHER" id="PTHR42784">
    <property type="entry name" value="PYRANOSE 2-OXIDASE"/>
    <property type="match status" value="1"/>
</dbReference>
<feature type="domain" description="Glucose-methanol-choline oxidoreductase N-terminal" evidence="6">
    <location>
        <begin position="273"/>
        <end position="380"/>
    </location>
</feature>
<dbReference type="AlphaFoldDB" id="A0A1V0TKE4"/>
<dbReference type="Pfam" id="PF13450">
    <property type="entry name" value="NAD_binding_8"/>
    <property type="match status" value="1"/>
</dbReference>
<evidence type="ECO:0000259" key="7">
    <source>
        <dbReference type="Pfam" id="PF05199"/>
    </source>
</evidence>
<organism evidence="8 9">
    <name type="scientific">Streptomyces gilvosporeus</name>
    <dbReference type="NCBI Taxonomy" id="553510"/>
    <lineage>
        <taxon>Bacteria</taxon>
        <taxon>Bacillati</taxon>
        <taxon>Actinomycetota</taxon>
        <taxon>Actinomycetes</taxon>
        <taxon>Kitasatosporales</taxon>
        <taxon>Streptomycetaceae</taxon>
        <taxon>Streptomyces</taxon>
    </lineage>
</organism>
<dbReference type="EMBL" id="CP020569">
    <property type="protein sequence ID" value="ARF53416.1"/>
    <property type="molecule type" value="Genomic_DNA"/>
</dbReference>
<comment type="cofactor">
    <cofactor evidence="1">
        <name>FAD</name>
        <dbReference type="ChEBI" id="CHEBI:57692"/>
    </cofactor>
</comment>
<dbReference type="SUPFAM" id="SSF51905">
    <property type="entry name" value="FAD/NAD(P)-binding domain"/>
    <property type="match status" value="1"/>
</dbReference>
<evidence type="ECO:0000313" key="9">
    <source>
        <dbReference type="Proteomes" id="UP000192726"/>
    </source>
</evidence>
<dbReference type="Gene3D" id="3.50.50.60">
    <property type="entry name" value="FAD/NAD(P)-binding domain"/>
    <property type="match status" value="2"/>
</dbReference>
<dbReference type="GO" id="GO:0016614">
    <property type="term" value="F:oxidoreductase activity, acting on CH-OH group of donors"/>
    <property type="evidence" value="ECO:0007669"/>
    <property type="project" value="InterPro"/>
</dbReference>
<evidence type="ECO:0000256" key="1">
    <source>
        <dbReference type="ARBA" id="ARBA00001974"/>
    </source>
</evidence>
<sequence length="641" mass="70153">MYAKFPEGAAQRTDPAAASEVLYDAVIVGGGIAGALIASRLSDAGKRVLLLEAGPAEDLTLRGYESYLDRFYSAASKDNQSPYPVVANAPMPRGTDARRIVPGAPDTSAYIVQSGPFATDTTYTRVLGGTTMHWEAKTLRMLPEDFRMHTLYGEGADWPLAYEDLAPYYNEAEREIGVSADVKDQAYLGIAFDEGYVFPMKGLPLSYLDRTVAKDLDGMPVELDGERRELRVRPFPQGRNGIPNPAYDGGKGYRPRGAVSTYQVEVGGRCQGNNNCVPICPVQAKYHAGKTLAVALQSGRVDLVAQAVAYKVHVDERTRRVTEIEYRRYDRPDSPGFTTVRARGRLFILAANAVENPRLMLASGLRSSSGLMGRNFMDHAYLLAWALLPEVAGTFRGTNCTGGITDLRGGRFRRRQAAFSVDIHNDGWGWARGAPMTDLIDLVDAGGRYGESLRQGLVDRVSRQLQLAFMVEVPANPSNRITVDPSYTDHLGNMRPVLTYDIPDYTMRGVAYARQLSRRIFARLGAEDHTQYDPNFWGYAVHAGEGYEIRGGNHLAGTHTMGRTPSTSVVNPDQRCWDHENLYLVGGGSMPTVGTSNVTLTIAALCLRSVRAMLAQLDAETAPITVTSTGNGHNRPQEVAR</sequence>
<dbReference type="InterPro" id="IPR000172">
    <property type="entry name" value="GMC_OxRdtase_N"/>
</dbReference>
<gene>
    <name evidence="8" type="ORF">B1H19_03870</name>
</gene>
<name>A0A1V0TKE4_9ACTN</name>
<dbReference type="Proteomes" id="UP000192726">
    <property type="component" value="Chromosome"/>
</dbReference>
<evidence type="ECO:0000256" key="4">
    <source>
        <dbReference type="ARBA" id="ARBA00022827"/>
    </source>
</evidence>
<evidence type="ECO:0000259" key="6">
    <source>
        <dbReference type="Pfam" id="PF00732"/>
    </source>
</evidence>
<dbReference type="Pfam" id="PF00732">
    <property type="entry name" value="GMC_oxred_N"/>
    <property type="match status" value="1"/>
</dbReference>
<dbReference type="RefSeq" id="WP_083102941.1">
    <property type="nucleotide sequence ID" value="NZ_CP020569.1"/>
</dbReference>
<reference evidence="8 9" key="1">
    <citation type="submission" date="2017-04" db="EMBL/GenBank/DDBJ databases">
        <title>Complete Genome Sequence of Streptomyces gilvosporeus F607, a Capable Producer of Natamycin.</title>
        <authorList>
            <person name="Zong G."/>
            <person name="Zhong C."/>
            <person name="Fu J."/>
            <person name="Qin R."/>
            <person name="Cao G."/>
        </authorList>
    </citation>
    <scope>NUCLEOTIDE SEQUENCE [LARGE SCALE GENOMIC DNA]</scope>
    <source>
        <strain evidence="8 9">F607</strain>
    </source>
</reference>
<keyword evidence="4" id="KW-0274">FAD</keyword>
<feature type="domain" description="Glucose-methanol-choline oxidoreductase C-terminal" evidence="7">
    <location>
        <begin position="477"/>
        <end position="605"/>
    </location>
</feature>
<comment type="similarity">
    <text evidence="2">Belongs to the GMC oxidoreductase family.</text>
</comment>
<dbReference type="InterPro" id="IPR036188">
    <property type="entry name" value="FAD/NAD-bd_sf"/>
</dbReference>
<dbReference type="Pfam" id="PF05199">
    <property type="entry name" value="GMC_oxred_C"/>
    <property type="match status" value="1"/>
</dbReference>
<dbReference type="InterPro" id="IPR051473">
    <property type="entry name" value="P2Ox-like"/>
</dbReference>
<protein>
    <submittedName>
        <fullName evidence="8">Dehydrogenase</fullName>
    </submittedName>
</protein>
<accession>A0A1V0TKE4</accession>
<dbReference type="InterPro" id="IPR007867">
    <property type="entry name" value="GMC_OxRtase_C"/>
</dbReference>
<evidence type="ECO:0000313" key="8">
    <source>
        <dbReference type="EMBL" id="ARF53416.1"/>
    </source>
</evidence>
<evidence type="ECO:0000256" key="5">
    <source>
        <dbReference type="ARBA" id="ARBA00023002"/>
    </source>
</evidence>
<dbReference type="GO" id="GO:0050660">
    <property type="term" value="F:flavin adenine dinucleotide binding"/>
    <property type="evidence" value="ECO:0007669"/>
    <property type="project" value="InterPro"/>
</dbReference>
<keyword evidence="9" id="KW-1185">Reference proteome</keyword>
<proteinExistence type="inferred from homology"/>
<dbReference type="KEGG" id="sgv:B1H19_03870"/>
<keyword evidence="3" id="KW-0285">Flavoprotein</keyword>
<dbReference type="PANTHER" id="PTHR42784:SF1">
    <property type="entry name" value="PYRANOSE 2-OXIDASE"/>
    <property type="match status" value="1"/>
</dbReference>
<evidence type="ECO:0000256" key="2">
    <source>
        <dbReference type="ARBA" id="ARBA00010790"/>
    </source>
</evidence>
<evidence type="ECO:0000256" key="3">
    <source>
        <dbReference type="ARBA" id="ARBA00022630"/>
    </source>
</evidence>
<dbReference type="STRING" id="553510.B1H19_03870"/>
<keyword evidence="5" id="KW-0560">Oxidoreductase</keyword>
<dbReference type="OrthoDB" id="9798604at2"/>